<evidence type="ECO:0000256" key="7">
    <source>
        <dbReference type="ARBA" id="ARBA00048744"/>
    </source>
</evidence>
<evidence type="ECO:0000256" key="6">
    <source>
        <dbReference type="ARBA" id="ARBA00023158"/>
    </source>
</evidence>
<protein>
    <recommendedName>
        <fullName evidence="8">RNA-dependent RNA polymerase</fullName>
        <ecNumber evidence="8">2.7.7.48</ecNumber>
    </recommendedName>
</protein>
<evidence type="ECO:0000259" key="10">
    <source>
        <dbReference type="Pfam" id="PF26253"/>
    </source>
</evidence>
<comment type="similarity">
    <text evidence="1 8">Belongs to the RdRP family.</text>
</comment>
<gene>
    <name evidence="11" type="ORF">DM01DRAFT_1332490</name>
</gene>
<evidence type="ECO:0000256" key="1">
    <source>
        <dbReference type="ARBA" id="ARBA00005762"/>
    </source>
</evidence>
<evidence type="ECO:0000313" key="12">
    <source>
        <dbReference type="Proteomes" id="UP000242146"/>
    </source>
</evidence>
<keyword evidence="4 8" id="KW-0548">Nucleotidyltransferase</keyword>
<comment type="caution">
    <text evidence="11">The sequence shown here is derived from an EMBL/GenBank/DDBJ whole genome shotgun (WGS) entry which is preliminary data.</text>
</comment>
<keyword evidence="5 8" id="KW-0694">RNA-binding</keyword>
<feature type="domain" description="RDRP C-terminal head" evidence="10">
    <location>
        <begin position="878"/>
        <end position="1028"/>
    </location>
</feature>
<evidence type="ECO:0000256" key="2">
    <source>
        <dbReference type="ARBA" id="ARBA00022484"/>
    </source>
</evidence>
<evidence type="ECO:0000256" key="4">
    <source>
        <dbReference type="ARBA" id="ARBA00022695"/>
    </source>
</evidence>
<comment type="catalytic activity">
    <reaction evidence="7 8">
        <text>RNA(n) + a ribonucleoside 5'-triphosphate = RNA(n+1) + diphosphate</text>
        <dbReference type="Rhea" id="RHEA:21248"/>
        <dbReference type="Rhea" id="RHEA-COMP:14527"/>
        <dbReference type="Rhea" id="RHEA-COMP:17342"/>
        <dbReference type="ChEBI" id="CHEBI:33019"/>
        <dbReference type="ChEBI" id="CHEBI:61557"/>
        <dbReference type="ChEBI" id="CHEBI:140395"/>
        <dbReference type="EC" id="2.7.7.48"/>
    </reaction>
</comment>
<evidence type="ECO:0000313" key="11">
    <source>
        <dbReference type="EMBL" id="ORX60333.1"/>
    </source>
</evidence>
<dbReference type="GO" id="GO:0031380">
    <property type="term" value="C:nuclear RNA-directed RNA polymerase complex"/>
    <property type="evidence" value="ECO:0007669"/>
    <property type="project" value="TreeGrafter"/>
</dbReference>
<dbReference type="AlphaFoldDB" id="A0A1X2GS92"/>
<dbReference type="GO" id="GO:0003968">
    <property type="term" value="F:RNA-directed RNA polymerase activity"/>
    <property type="evidence" value="ECO:0007669"/>
    <property type="project" value="UniProtKB-KW"/>
</dbReference>
<dbReference type="EC" id="2.7.7.48" evidence="8"/>
<keyword evidence="12" id="KW-1185">Reference proteome</keyword>
<sequence>MEYAVINETDQRHKIKVYAQSLSLGSYLEEHKFVEEFMFTQDVSIRVDFNEHRIRIYFQHLDGNCHMEFMFKDIVNDIVVEVNGETTYMTMALKYPARFWKSPLTPNHGSSNNSRYVSRLDVSRLCLLAKTANPTDIPFSEPVGLSLPDDYINIGSWTVYRLAFNKRRQHFLKSMLTSMAEFNLIPRGNISSHAIQVVSHKNLPKPINHHQRSSMMHYDILYLLEANIATNVLHVRNLDGEFYDLLGKLDRDIVCGILDMMYNKKERIWNPKRAFHEIWSKHRMNLTLPRTIPHHCALLRKAVVTPTITYVIPRTLETTNRVVRHFRNYSDRFIRVQFTDDSMIRIGAARDKNTNDDIYGRVYNTLKSGIKIGAVHYEFLGFSSSQLREHGCWFFAPFTEGAHLDRMNAEMILAWMGDFSDIKVVAKHAARIGQCFSSTRAIIELEPNQVTNIKDIEHHGYTFTDGCGNISPELAGEVVRRAASTLGVVPSAFQFRLGGAKGVLMVKDSLKGYKVELRPSQIKFTSDHTMLEVVRVSSHISAFLNRQAITLLSALGVPDSTFLNMLERLVRDLSKMLTDSEDAVKMILSNTDEFGIGQSMANIIGAGFLDRRDPYIMNLVRMFRCKMLKELKEKAKIHVPRGAFLLGVPDELGVLKENEVFLQLTGGIVKNQVVQAQCIVYRNPCFHPGDIRLVTAVDCPALRHLKDVLVFPTVGNRDIPSMCSGGDLDGDDFTIIWDKDLIPTNEYNPMDYKPPSPLTKDSVERGDIMKFFVNYINNDILGQIANAHLATADRSSDGAMDGACKRLAELHSDAVDFPKSGHPATMDQGLKVRDFPDFMNKTDKPMYKSEKVLGVMYRMINNDDFDRYESDLLADTLYDPRLRISGMERFIAKAREERQDYNRDLLAVMNQYGIKTESELVSNFVMQWTVTRNRKNTYELHKELAETVAGVKALWRQKFEADVGKQKTGPDAYKDLHHGQQAEQKAAAWYYVTYHPQERLRDTSVTGAYLSFPWVMESILVDIAKRRQAIHYTEKDLQPVDEDELIRLNQADEDDMMFEVVDDEEDTNSNDTPVNDNWAKDKSDTQLVSSLLESSSPLHTRTNSTDKDIEPRIILPHYGGHQRLTSENDVIDFEVNDITVVSLPATVEKLRLQLEHPSQQSNIDDRRVIVPVDATEEDMAKLLL</sequence>
<organism evidence="11 12">
    <name type="scientific">Hesseltinella vesiculosa</name>
    <dbReference type="NCBI Taxonomy" id="101127"/>
    <lineage>
        <taxon>Eukaryota</taxon>
        <taxon>Fungi</taxon>
        <taxon>Fungi incertae sedis</taxon>
        <taxon>Mucoromycota</taxon>
        <taxon>Mucoromycotina</taxon>
        <taxon>Mucoromycetes</taxon>
        <taxon>Mucorales</taxon>
        <taxon>Cunninghamellaceae</taxon>
        <taxon>Hesseltinella</taxon>
    </lineage>
</organism>
<keyword evidence="3 8" id="KW-0808">Transferase</keyword>
<dbReference type="GO" id="GO:0030422">
    <property type="term" value="P:siRNA processing"/>
    <property type="evidence" value="ECO:0007669"/>
    <property type="project" value="TreeGrafter"/>
</dbReference>
<name>A0A1X2GS92_9FUNG</name>
<dbReference type="EMBL" id="MCGT01000004">
    <property type="protein sequence ID" value="ORX60333.1"/>
    <property type="molecule type" value="Genomic_DNA"/>
</dbReference>
<dbReference type="Pfam" id="PF26253">
    <property type="entry name" value="RdRP_head"/>
    <property type="match status" value="1"/>
</dbReference>
<evidence type="ECO:0000256" key="3">
    <source>
        <dbReference type="ARBA" id="ARBA00022679"/>
    </source>
</evidence>
<dbReference type="InterPro" id="IPR058752">
    <property type="entry name" value="RDRP_C_head"/>
</dbReference>
<dbReference type="PANTHER" id="PTHR23079">
    <property type="entry name" value="RNA-DEPENDENT RNA POLYMERASE"/>
    <property type="match status" value="1"/>
</dbReference>
<dbReference type="InterPro" id="IPR007855">
    <property type="entry name" value="RDRP"/>
</dbReference>
<dbReference type="Pfam" id="PF05183">
    <property type="entry name" value="RdRP"/>
    <property type="match status" value="1"/>
</dbReference>
<evidence type="ECO:0000256" key="8">
    <source>
        <dbReference type="RuleBase" id="RU363098"/>
    </source>
</evidence>
<feature type="domain" description="RDRP core" evidence="9">
    <location>
        <begin position="304"/>
        <end position="860"/>
    </location>
</feature>
<keyword evidence="6" id="KW-0943">RNA-mediated gene silencing</keyword>
<reference evidence="11 12" key="1">
    <citation type="submission" date="2016-07" db="EMBL/GenBank/DDBJ databases">
        <title>Pervasive Adenine N6-methylation of Active Genes in Fungi.</title>
        <authorList>
            <consortium name="DOE Joint Genome Institute"/>
            <person name="Mondo S.J."/>
            <person name="Dannebaum R.O."/>
            <person name="Kuo R.C."/>
            <person name="Labutti K."/>
            <person name="Haridas S."/>
            <person name="Kuo A."/>
            <person name="Salamov A."/>
            <person name="Ahrendt S.R."/>
            <person name="Lipzen A."/>
            <person name="Sullivan W."/>
            <person name="Andreopoulos W.B."/>
            <person name="Clum A."/>
            <person name="Lindquist E."/>
            <person name="Daum C."/>
            <person name="Ramamoorthy G.K."/>
            <person name="Gryganskyi A."/>
            <person name="Culley D."/>
            <person name="Magnuson J.K."/>
            <person name="James T.Y."/>
            <person name="O'Malley M.A."/>
            <person name="Stajich J.E."/>
            <person name="Spatafora J.W."/>
            <person name="Visel A."/>
            <person name="Grigoriev I.V."/>
        </authorList>
    </citation>
    <scope>NUCLEOTIDE SEQUENCE [LARGE SCALE GENOMIC DNA]</scope>
    <source>
        <strain evidence="11 12">NRRL 3301</strain>
    </source>
</reference>
<evidence type="ECO:0000259" key="9">
    <source>
        <dbReference type="Pfam" id="PF05183"/>
    </source>
</evidence>
<proteinExistence type="inferred from homology"/>
<dbReference type="Proteomes" id="UP000242146">
    <property type="component" value="Unassembled WGS sequence"/>
</dbReference>
<accession>A0A1X2GS92</accession>
<dbReference type="InterPro" id="IPR057596">
    <property type="entry name" value="RDRP_core"/>
</dbReference>
<keyword evidence="2 8" id="KW-0696">RNA-directed RNA polymerase</keyword>
<evidence type="ECO:0000256" key="5">
    <source>
        <dbReference type="ARBA" id="ARBA00022884"/>
    </source>
</evidence>
<dbReference type="STRING" id="101127.A0A1X2GS92"/>
<dbReference type="PANTHER" id="PTHR23079:SF55">
    <property type="entry name" value="RNA-DIRECTED RNA POLYMERASE"/>
    <property type="match status" value="1"/>
</dbReference>
<dbReference type="GO" id="GO:0003723">
    <property type="term" value="F:RNA binding"/>
    <property type="evidence" value="ECO:0007669"/>
    <property type="project" value="UniProtKB-KW"/>
</dbReference>
<dbReference type="OrthoDB" id="6513042at2759"/>